<name>A0ABT2BGT6_9BURK</name>
<sequence length="290" mass="31076">MTPITKRTAAALLLCSLASAGLSALAADRAPLPAGQKATLRVEFNLAGKEDGRPIHRTVTMALRMESDASYDGEDPEYDAAASYSAAGAQREKALAAARTRLDKLDMDAVARACDRDRDSAECQAGQQAFAASMAQADTAMRIGVRQPDPANKDRYQSWRAVADNTDACGTIEGRLLDAGKPAAVTRLPSGATDGSGMRTCLHIMTVDRKRNQVQLAFFPFEVARSDKKERGYYLIEGLDFDGNANAEFAPAKGSLILRGLPFQGGRPSGTASYRGERGVTTVKWSVEPR</sequence>
<evidence type="ECO:0000256" key="1">
    <source>
        <dbReference type="SAM" id="SignalP"/>
    </source>
</evidence>
<evidence type="ECO:0000313" key="2">
    <source>
        <dbReference type="EMBL" id="MCS0607260.1"/>
    </source>
</evidence>
<feature type="signal peptide" evidence="1">
    <location>
        <begin position="1"/>
        <end position="26"/>
    </location>
</feature>
<comment type="caution">
    <text evidence="2">The sequence shown here is derived from an EMBL/GenBank/DDBJ whole genome shotgun (WGS) entry which is preliminary data.</text>
</comment>
<evidence type="ECO:0000313" key="3">
    <source>
        <dbReference type="Proteomes" id="UP001205861"/>
    </source>
</evidence>
<reference evidence="2 3" key="1">
    <citation type="submission" date="2022-08" db="EMBL/GenBank/DDBJ databases">
        <title>Reclassification of Massilia species as members of the genera Telluria, Duganella, Pseudoduganella, Mokoshia gen. nov. and Zemynaea gen. nov. using orthogonal and non-orthogonal genome-based approaches.</title>
        <authorList>
            <person name="Bowman J.P."/>
        </authorList>
    </citation>
    <scope>NUCLEOTIDE SEQUENCE [LARGE SCALE GENOMIC DNA]</scope>
    <source>
        <strain evidence="2 3">JCM 31607</strain>
    </source>
</reference>
<keyword evidence="1" id="KW-0732">Signal</keyword>
<accession>A0ABT2BGT6</accession>
<dbReference type="EMBL" id="JANUGV010000001">
    <property type="protein sequence ID" value="MCS0607260.1"/>
    <property type="molecule type" value="Genomic_DNA"/>
</dbReference>
<dbReference type="Proteomes" id="UP001205861">
    <property type="component" value="Unassembled WGS sequence"/>
</dbReference>
<dbReference type="RefSeq" id="WP_258855007.1">
    <property type="nucleotide sequence ID" value="NZ_JANUGV010000001.1"/>
</dbReference>
<feature type="chain" id="PRO_5046507738" evidence="1">
    <location>
        <begin position="27"/>
        <end position="290"/>
    </location>
</feature>
<keyword evidence="3" id="KW-1185">Reference proteome</keyword>
<proteinExistence type="predicted"/>
<gene>
    <name evidence="2" type="ORF">NX773_03645</name>
</gene>
<protein>
    <submittedName>
        <fullName evidence="2">Uncharacterized protein</fullName>
    </submittedName>
</protein>
<organism evidence="2 3">
    <name type="scientific">Massilia solisilvae</name>
    <dbReference type="NCBI Taxonomy" id="1811225"/>
    <lineage>
        <taxon>Bacteria</taxon>
        <taxon>Pseudomonadati</taxon>
        <taxon>Pseudomonadota</taxon>
        <taxon>Betaproteobacteria</taxon>
        <taxon>Burkholderiales</taxon>
        <taxon>Oxalobacteraceae</taxon>
        <taxon>Telluria group</taxon>
        <taxon>Massilia</taxon>
    </lineage>
</organism>